<name>A0A821TP10_9BILA</name>
<gene>
    <name evidence="1" type="ORF">UJA718_LOCUS44414</name>
</gene>
<dbReference type="Proteomes" id="UP000663873">
    <property type="component" value="Unassembled WGS sequence"/>
</dbReference>
<evidence type="ECO:0000313" key="2">
    <source>
        <dbReference type="Proteomes" id="UP000663873"/>
    </source>
</evidence>
<proteinExistence type="predicted"/>
<comment type="caution">
    <text evidence="1">The sequence shown here is derived from an EMBL/GenBank/DDBJ whole genome shotgun (WGS) entry which is preliminary data.</text>
</comment>
<sequence>STDKDEPDAMCFEDPLEGTCLSDVFVKRGSSRSSSLEEPCFKLEGLFTSCEELLFFDEDSPTDCNDDCSPSESYRRRVDCCFCEAIHDE</sequence>
<feature type="non-terminal residue" evidence="1">
    <location>
        <position position="1"/>
    </location>
</feature>
<dbReference type="AlphaFoldDB" id="A0A821TP10"/>
<accession>A0A821TP10</accession>
<protein>
    <submittedName>
        <fullName evidence="1">Uncharacterized protein</fullName>
    </submittedName>
</protein>
<reference evidence="1" key="1">
    <citation type="submission" date="2021-02" db="EMBL/GenBank/DDBJ databases">
        <authorList>
            <person name="Nowell W R."/>
        </authorList>
    </citation>
    <scope>NUCLEOTIDE SEQUENCE</scope>
</reference>
<keyword evidence="2" id="KW-1185">Reference proteome</keyword>
<dbReference type="EMBL" id="CAJOBP010068465">
    <property type="protein sequence ID" value="CAF4874287.1"/>
    <property type="molecule type" value="Genomic_DNA"/>
</dbReference>
<evidence type="ECO:0000313" key="1">
    <source>
        <dbReference type="EMBL" id="CAF4874287.1"/>
    </source>
</evidence>
<organism evidence="1 2">
    <name type="scientific">Rotaria socialis</name>
    <dbReference type="NCBI Taxonomy" id="392032"/>
    <lineage>
        <taxon>Eukaryota</taxon>
        <taxon>Metazoa</taxon>
        <taxon>Spiralia</taxon>
        <taxon>Gnathifera</taxon>
        <taxon>Rotifera</taxon>
        <taxon>Eurotatoria</taxon>
        <taxon>Bdelloidea</taxon>
        <taxon>Philodinida</taxon>
        <taxon>Philodinidae</taxon>
        <taxon>Rotaria</taxon>
    </lineage>
</organism>